<dbReference type="Gene3D" id="1.25.40.10">
    <property type="entry name" value="Tetratricopeptide repeat domain"/>
    <property type="match status" value="1"/>
</dbReference>
<dbReference type="InterPro" id="IPR051677">
    <property type="entry name" value="AfsR-DnrI-RedD_regulator"/>
</dbReference>
<dbReference type="InterPro" id="IPR011990">
    <property type="entry name" value="TPR-like_helical_dom_sf"/>
</dbReference>
<dbReference type="SUPFAM" id="SSF48452">
    <property type="entry name" value="TPR-like"/>
    <property type="match status" value="1"/>
</dbReference>
<dbReference type="Proteomes" id="UP001500503">
    <property type="component" value="Unassembled WGS sequence"/>
</dbReference>
<dbReference type="PANTHER" id="PTHR35807">
    <property type="entry name" value="TRANSCRIPTIONAL REGULATOR REDD-RELATED"/>
    <property type="match status" value="1"/>
</dbReference>
<proteinExistence type="inferred from homology"/>
<dbReference type="PROSITE" id="PS51755">
    <property type="entry name" value="OMPR_PHOB"/>
    <property type="match status" value="1"/>
</dbReference>
<dbReference type="PANTHER" id="PTHR35807:SF1">
    <property type="entry name" value="TRANSCRIPTIONAL REGULATOR REDD"/>
    <property type="match status" value="1"/>
</dbReference>
<keyword evidence="4" id="KW-0804">Transcription</keyword>
<comment type="similarity">
    <text evidence="1">Belongs to the AfsR/DnrI/RedD regulatory family.</text>
</comment>
<dbReference type="InterPro" id="IPR016032">
    <property type="entry name" value="Sig_transdc_resp-reg_C-effctor"/>
</dbReference>
<evidence type="ECO:0000256" key="5">
    <source>
        <dbReference type="PROSITE-ProRule" id="PRU01091"/>
    </source>
</evidence>
<dbReference type="Gene3D" id="1.10.10.10">
    <property type="entry name" value="Winged helix-like DNA-binding domain superfamily/Winged helix DNA-binding domain"/>
    <property type="match status" value="1"/>
</dbReference>
<protein>
    <submittedName>
        <fullName evidence="7">BTAD domain-containing putative transcriptional regulator</fullName>
    </submittedName>
</protein>
<dbReference type="InterPro" id="IPR005158">
    <property type="entry name" value="BTAD"/>
</dbReference>
<evidence type="ECO:0000256" key="1">
    <source>
        <dbReference type="ARBA" id="ARBA00005820"/>
    </source>
</evidence>
<evidence type="ECO:0000313" key="8">
    <source>
        <dbReference type="Proteomes" id="UP001500503"/>
    </source>
</evidence>
<reference evidence="8" key="1">
    <citation type="journal article" date="2019" name="Int. J. Syst. Evol. Microbiol.">
        <title>The Global Catalogue of Microorganisms (GCM) 10K type strain sequencing project: providing services to taxonomists for standard genome sequencing and annotation.</title>
        <authorList>
            <consortium name="The Broad Institute Genomics Platform"/>
            <consortium name="The Broad Institute Genome Sequencing Center for Infectious Disease"/>
            <person name="Wu L."/>
            <person name="Ma J."/>
        </authorList>
    </citation>
    <scope>NUCLEOTIDE SEQUENCE [LARGE SCALE GENOMIC DNA]</scope>
    <source>
        <strain evidence="8">JCM 17933</strain>
    </source>
</reference>
<evidence type="ECO:0000256" key="4">
    <source>
        <dbReference type="ARBA" id="ARBA00023163"/>
    </source>
</evidence>
<evidence type="ECO:0000313" key="7">
    <source>
        <dbReference type="EMBL" id="GAA4510956.1"/>
    </source>
</evidence>
<organism evidence="7 8">
    <name type="scientific">Actinoallomurus oryzae</name>
    <dbReference type="NCBI Taxonomy" id="502180"/>
    <lineage>
        <taxon>Bacteria</taxon>
        <taxon>Bacillati</taxon>
        <taxon>Actinomycetota</taxon>
        <taxon>Actinomycetes</taxon>
        <taxon>Streptosporangiales</taxon>
        <taxon>Thermomonosporaceae</taxon>
        <taxon>Actinoallomurus</taxon>
    </lineage>
</organism>
<sequence>MGRVRFGVLGPVAAWDADGAAVDLKGPRHRAVLARLIIARRRVVPVSRLVDDLWIDPPDGAVSAVRTFVGALRRALEPGRPPRAPARLLVTEGPGYALRADDVDAWRFERAVAAKRAPEETLTRLTEALGWWRGPAYAEFTDQDWARAERTRLTELRLHAVERQAEARLALGVAGEAVPDLDAHVAEHPWREEGWRLLALALYRTGRQADALAVLRRARETLADGLGLDPGPGLRRLEADILTQDRRLDTPVTAAARLWTDATAAYDRTVAAGARARIESTVGLMRNLAVTGGGGLEAARTHRMAAIAAAEEFGDPALTARVIGAYDVPAIWTRSDDPRQAAEIVAAAERTLAALPADAPAARARLLATVALEMRGTRSPRGPEAAREAEALARRLDDPALLAFALNGTFMQSCTRAGLARSRDAIGVELVELAARHGLVTYEVLGHLIRIQARAALADFATADEHATAVDRLAARHELPLVGVFTQWYAALRPAAEGRASAEDAYRAAAVRLEGAGMPGVEQGLLPLALLCLRLGPEAEVDPDADWGPYRPWVEPLALLRSGRRADARAALRALDEPPADLTYDALCCLEAEAALELGDRAVLERTYLRLRPAAGELAGAGTGLFTAGPVDRWLDAISAALRG</sequence>
<evidence type="ECO:0000256" key="3">
    <source>
        <dbReference type="ARBA" id="ARBA00023125"/>
    </source>
</evidence>
<dbReference type="Pfam" id="PF03704">
    <property type="entry name" value="BTAD"/>
    <property type="match status" value="1"/>
</dbReference>
<dbReference type="SUPFAM" id="SSF46894">
    <property type="entry name" value="C-terminal effector domain of the bipartite response regulators"/>
    <property type="match status" value="1"/>
</dbReference>
<dbReference type="InterPro" id="IPR001867">
    <property type="entry name" value="OmpR/PhoB-type_DNA-bd"/>
</dbReference>
<keyword evidence="8" id="KW-1185">Reference proteome</keyword>
<dbReference type="SMART" id="SM01043">
    <property type="entry name" value="BTAD"/>
    <property type="match status" value="1"/>
</dbReference>
<name>A0ABP8QV84_9ACTN</name>
<evidence type="ECO:0000256" key="2">
    <source>
        <dbReference type="ARBA" id="ARBA00023015"/>
    </source>
</evidence>
<keyword evidence="2" id="KW-0805">Transcription regulation</keyword>
<dbReference type="SMART" id="SM00862">
    <property type="entry name" value="Trans_reg_C"/>
    <property type="match status" value="1"/>
</dbReference>
<dbReference type="EMBL" id="BAABHF010000046">
    <property type="protein sequence ID" value="GAA4510956.1"/>
    <property type="molecule type" value="Genomic_DNA"/>
</dbReference>
<evidence type="ECO:0000259" key="6">
    <source>
        <dbReference type="PROSITE" id="PS51755"/>
    </source>
</evidence>
<dbReference type="InterPro" id="IPR036388">
    <property type="entry name" value="WH-like_DNA-bd_sf"/>
</dbReference>
<feature type="domain" description="OmpR/PhoB-type" evidence="6">
    <location>
        <begin position="1"/>
        <end position="100"/>
    </location>
</feature>
<gene>
    <name evidence="7" type="ORF">GCM10023191_074350</name>
</gene>
<dbReference type="RefSeq" id="WP_345472002.1">
    <property type="nucleotide sequence ID" value="NZ_BAABHF010000046.1"/>
</dbReference>
<comment type="caution">
    <text evidence="7">The sequence shown here is derived from an EMBL/GenBank/DDBJ whole genome shotgun (WGS) entry which is preliminary data.</text>
</comment>
<feature type="DNA-binding region" description="OmpR/PhoB-type" evidence="5">
    <location>
        <begin position="1"/>
        <end position="100"/>
    </location>
</feature>
<accession>A0ABP8QV84</accession>
<keyword evidence="3 5" id="KW-0238">DNA-binding</keyword>
<dbReference type="Pfam" id="PF00486">
    <property type="entry name" value="Trans_reg_C"/>
    <property type="match status" value="1"/>
</dbReference>
<dbReference type="CDD" id="cd15831">
    <property type="entry name" value="BTAD"/>
    <property type="match status" value="1"/>
</dbReference>